<evidence type="ECO:0000259" key="1">
    <source>
        <dbReference type="Pfam" id="PF12937"/>
    </source>
</evidence>
<name>A0A550BTS0_9AGAR</name>
<dbReference type="InterPro" id="IPR036047">
    <property type="entry name" value="F-box-like_dom_sf"/>
</dbReference>
<dbReference type="Proteomes" id="UP000320762">
    <property type="component" value="Unassembled WGS sequence"/>
</dbReference>
<dbReference type="OrthoDB" id="3347347at2759"/>
<evidence type="ECO:0000313" key="2">
    <source>
        <dbReference type="EMBL" id="TRM55939.1"/>
    </source>
</evidence>
<organism evidence="2 3">
    <name type="scientific">Schizophyllum amplum</name>
    <dbReference type="NCBI Taxonomy" id="97359"/>
    <lineage>
        <taxon>Eukaryota</taxon>
        <taxon>Fungi</taxon>
        <taxon>Dikarya</taxon>
        <taxon>Basidiomycota</taxon>
        <taxon>Agaricomycotina</taxon>
        <taxon>Agaricomycetes</taxon>
        <taxon>Agaricomycetidae</taxon>
        <taxon>Agaricales</taxon>
        <taxon>Schizophyllaceae</taxon>
        <taxon>Schizophyllum</taxon>
    </lineage>
</organism>
<dbReference type="Pfam" id="PF12937">
    <property type="entry name" value="F-box-like"/>
    <property type="match status" value="1"/>
</dbReference>
<comment type="caution">
    <text evidence="2">The sequence shown here is derived from an EMBL/GenBank/DDBJ whole genome shotgun (WGS) entry which is preliminary data.</text>
</comment>
<dbReference type="AlphaFoldDB" id="A0A550BTS0"/>
<accession>A0A550BTS0</accession>
<dbReference type="SUPFAM" id="SSF81383">
    <property type="entry name" value="F-box domain"/>
    <property type="match status" value="1"/>
</dbReference>
<dbReference type="EMBL" id="VDMD01000084">
    <property type="protein sequence ID" value="TRM55939.1"/>
    <property type="molecule type" value="Genomic_DNA"/>
</dbReference>
<evidence type="ECO:0000313" key="3">
    <source>
        <dbReference type="Proteomes" id="UP000320762"/>
    </source>
</evidence>
<feature type="domain" description="F-box" evidence="1">
    <location>
        <begin position="8"/>
        <end position="55"/>
    </location>
</feature>
<protein>
    <recommendedName>
        <fullName evidence="1">F-box domain-containing protein</fullName>
    </recommendedName>
</protein>
<sequence length="513" mass="57332">MRPACMEMLPVEVLDIVLDFLARDGNIYTNLASAMRVNRLWYDIAADYLWESVDLLAVLRLLPDDAWCFREGNESVFDETRPASAGSERRQDDAAIPTVIKSWKAACDLTNPVFVLLRGIEPSEWENIMHYTSRIKTLLTAAYKCTDLRPRVFDVLSTDVRREGRMRSFPSIYDMILLSPPQTRLFPRLRSLCAADAIVRYAAILRVFASNHLRSVNVATREWVSPHIMTWLSSAAPTLTGTLEYLHITAIGALILATYHGLRNVVLHTVASDVWDALSTLPLLRTLRVYGICGMGGLCLSDSTGSLPGKVSFPALEGLSLAVRKSPQADSADAIAILDTLSNKAQLKQLSITYKYDLLYECDPVSEPKDTVTIGSDVRLLVAFCGLQTMMLDAQRAFNATEVDLMARSWPLLEQLYLPSFALGGLAPLAMHCPRLSHLCAGISDVDRAQQAWIDRDRAAQTPISETLVAVHLKLDGYTLVQQDFCRLCTNEFFPNAVHEPEYSMMYFACYYI</sequence>
<gene>
    <name evidence="2" type="ORF">BD626DRAFT_636141</name>
</gene>
<dbReference type="InterPro" id="IPR001810">
    <property type="entry name" value="F-box_dom"/>
</dbReference>
<reference evidence="2 3" key="1">
    <citation type="journal article" date="2019" name="New Phytol.">
        <title>Comparative genomics reveals unique wood-decay strategies and fruiting body development in the Schizophyllaceae.</title>
        <authorList>
            <person name="Almasi E."/>
            <person name="Sahu N."/>
            <person name="Krizsan K."/>
            <person name="Balint B."/>
            <person name="Kovacs G.M."/>
            <person name="Kiss B."/>
            <person name="Cseklye J."/>
            <person name="Drula E."/>
            <person name="Henrissat B."/>
            <person name="Nagy I."/>
            <person name="Chovatia M."/>
            <person name="Adam C."/>
            <person name="LaButti K."/>
            <person name="Lipzen A."/>
            <person name="Riley R."/>
            <person name="Grigoriev I.V."/>
            <person name="Nagy L.G."/>
        </authorList>
    </citation>
    <scope>NUCLEOTIDE SEQUENCE [LARGE SCALE GENOMIC DNA]</scope>
    <source>
        <strain evidence="2 3">NL-1724</strain>
    </source>
</reference>
<proteinExistence type="predicted"/>
<keyword evidence="3" id="KW-1185">Reference proteome</keyword>